<sequence length="317" mass="33046">MDTALLEVFLEVARRESFTAAAAPLGFTQSAVSRQIATLEAAVGAPLFDRLPRGVRLTEEGRALLPHAEAVVGRLRAAVGDVRAVRILGGGRLRLGAIPTAEMALVPRAIAAFRRAHPGVAVTHAEGLTRGLTAALRAGDLDLAVIGTPDPEPVFEGVRLRRLMGDPLAVALPVGHRLAGRDVVRLADLAGENWIAGQARPEETLIAGVRIAQDKSLRGRAAEAGAATRDAQEPDAAFRPVIDYVVLEWAAKQGFVAAGLGVTLIPSLAAAAVRSDVVVVALDPEEVAPRSVFAATPEGVADSAAVTAFLKLLTPIR</sequence>
<gene>
    <name evidence="6" type="ORF">GCM10009839_36740</name>
</gene>
<evidence type="ECO:0000256" key="4">
    <source>
        <dbReference type="ARBA" id="ARBA00023163"/>
    </source>
</evidence>
<dbReference type="InterPro" id="IPR000847">
    <property type="entry name" value="LysR_HTH_N"/>
</dbReference>
<comment type="similarity">
    <text evidence="1">Belongs to the LysR transcriptional regulatory family.</text>
</comment>
<proteinExistence type="inferred from homology"/>
<name>A0ABN2U9W7_9ACTN</name>
<keyword evidence="2" id="KW-0805">Transcription regulation</keyword>
<dbReference type="Pfam" id="PF03466">
    <property type="entry name" value="LysR_substrate"/>
    <property type="match status" value="2"/>
</dbReference>
<dbReference type="Gene3D" id="1.10.10.10">
    <property type="entry name" value="Winged helix-like DNA-binding domain superfamily/Winged helix DNA-binding domain"/>
    <property type="match status" value="1"/>
</dbReference>
<dbReference type="RefSeq" id="WP_344666835.1">
    <property type="nucleotide sequence ID" value="NZ_BAAAQN010000019.1"/>
</dbReference>
<dbReference type="PROSITE" id="PS50931">
    <property type="entry name" value="HTH_LYSR"/>
    <property type="match status" value="1"/>
</dbReference>
<dbReference type="Gene3D" id="3.40.190.10">
    <property type="entry name" value="Periplasmic binding protein-like II"/>
    <property type="match status" value="2"/>
</dbReference>
<comment type="caution">
    <text evidence="6">The sequence shown here is derived from an EMBL/GenBank/DDBJ whole genome shotgun (WGS) entry which is preliminary data.</text>
</comment>
<protein>
    <submittedName>
        <fullName evidence="6">LysR family transcriptional regulator</fullName>
    </submittedName>
</protein>
<dbReference type="Proteomes" id="UP001500751">
    <property type="component" value="Unassembled WGS sequence"/>
</dbReference>
<dbReference type="SUPFAM" id="SSF53850">
    <property type="entry name" value="Periplasmic binding protein-like II"/>
    <property type="match status" value="1"/>
</dbReference>
<dbReference type="PANTHER" id="PTHR30346">
    <property type="entry name" value="TRANSCRIPTIONAL DUAL REGULATOR HCAR-RELATED"/>
    <property type="match status" value="1"/>
</dbReference>
<dbReference type="EMBL" id="BAAAQN010000019">
    <property type="protein sequence ID" value="GAA2033064.1"/>
    <property type="molecule type" value="Genomic_DNA"/>
</dbReference>
<dbReference type="InterPro" id="IPR005119">
    <property type="entry name" value="LysR_subst-bd"/>
</dbReference>
<dbReference type="InterPro" id="IPR036388">
    <property type="entry name" value="WH-like_DNA-bd_sf"/>
</dbReference>
<feature type="domain" description="HTH lysR-type" evidence="5">
    <location>
        <begin position="1"/>
        <end position="58"/>
    </location>
</feature>
<evidence type="ECO:0000256" key="1">
    <source>
        <dbReference type="ARBA" id="ARBA00009437"/>
    </source>
</evidence>
<evidence type="ECO:0000259" key="5">
    <source>
        <dbReference type="PROSITE" id="PS50931"/>
    </source>
</evidence>
<dbReference type="SUPFAM" id="SSF46785">
    <property type="entry name" value="Winged helix' DNA-binding domain"/>
    <property type="match status" value="1"/>
</dbReference>
<dbReference type="Pfam" id="PF00126">
    <property type="entry name" value="HTH_1"/>
    <property type="match status" value="1"/>
</dbReference>
<organism evidence="6 7">
    <name type="scientific">Catenulispora yoronensis</name>
    <dbReference type="NCBI Taxonomy" id="450799"/>
    <lineage>
        <taxon>Bacteria</taxon>
        <taxon>Bacillati</taxon>
        <taxon>Actinomycetota</taxon>
        <taxon>Actinomycetes</taxon>
        <taxon>Catenulisporales</taxon>
        <taxon>Catenulisporaceae</taxon>
        <taxon>Catenulispora</taxon>
    </lineage>
</organism>
<keyword evidence="4" id="KW-0804">Transcription</keyword>
<dbReference type="InterPro" id="IPR036390">
    <property type="entry name" value="WH_DNA-bd_sf"/>
</dbReference>
<keyword evidence="3" id="KW-0238">DNA-binding</keyword>
<evidence type="ECO:0000313" key="6">
    <source>
        <dbReference type="EMBL" id="GAA2033064.1"/>
    </source>
</evidence>
<evidence type="ECO:0000256" key="3">
    <source>
        <dbReference type="ARBA" id="ARBA00023125"/>
    </source>
</evidence>
<reference evidence="6 7" key="1">
    <citation type="journal article" date="2019" name="Int. J. Syst. Evol. Microbiol.">
        <title>The Global Catalogue of Microorganisms (GCM) 10K type strain sequencing project: providing services to taxonomists for standard genome sequencing and annotation.</title>
        <authorList>
            <consortium name="The Broad Institute Genomics Platform"/>
            <consortium name="The Broad Institute Genome Sequencing Center for Infectious Disease"/>
            <person name="Wu L."/>
            <person name="Ma J."/>
        </authorList>
    </citation>
    <scope>NUCLEOTIDE SEQUENCE [LARGE SCALE GENOMIC DNA]</scope>
    <source>
        <strain evidence="6 7">JCM 16014</strain>
    </source>
</reference>
<evidence type="ECO:0000313" key="7">
    <source>
        <dbReference type="Proteomes" id="UP001500751"/>
    </source>
</evidence>
<accession>A0ABN2U9W7</accession>
<keyword evidence="7" id="KW-1185">Reference proteome</keyword>
<evidence type="ECO:0000256" key="2">
    <source>
        <dbReference type="ARBA" id="ARBA00023015"/>
    </source>
</evidence>
<dbReference type="PANTHER" id="PTHR30346:SF29">
    <property type="entry name" value="LYSR SUBSTRATE-BINDING"/>
    <property type="match status" value="1"/>
</dbReference>
<dbReference type="PRINTS" id="PR00039">
    <property type="entry name" value="HTHLYSR"/>
</dbReference>